<accession>A0A239BB37</accession>
<dbReference type="Pfam" id="PF01571">
    <property type="entry name" value="GCV_T"/>
    <property type="match status" value="1"/>
</dbReference>
<comment type="similarity">
    <text evidence="1 7">Belongs to the GcvT family.</text>
</comment>
<evidence type="ECO:0000256" key="4">
    <source>
        <dbReference type="ARBA" id="ARBA00022679"/>
    </source>
</evidence>
<dbReference type="GO" id="GO:0008168">
    <property type="term" value="F:methyltransferase activity"/>
    <property type="evidence" value="ECO:0007669"/>
    <property type="project" value="UniProtKB-KW"/>
</dbReference>
<dbReference type="GO" id="GO:0019464">
    <property type="term" value="P:glycine decarboxylation via glycine cleavage system"/>
    <property type="evidence" value="ECO:0007669"/>
    <property type="project" value="UniProtKB-UniRule"/>
</dbReference>
<comment type="function">
    <text evidence="7">The glycine cleavage system catalyzes the degradation of glycine.</text>
</comment>
<keyword evidence="3 7" id="KW-0032">Aminotransferase</keyword>
<dbReference type="EMBL" id="FZOJ01000003">
    <property type="protein sequence ID" value="SNS04668.1"/>
    <property type="molecule type" value="Genomic_DNA"/>
</dbReference>
<dbReference type="GO" id="GO:0004047">
    <property type="term" value="F:aminomethyltransferase activity"/>
    <property type="evidence" value="ECO:0007669"/>
    <property type="project" value="UniProtKB-UniRule"/>
</dbReference>
<evidence type="ECO:0000256" key="3">
    <source>
        <dbReference type="ARBA" id="ARBA00022576"/>
    </source>
</evidence>
<evidence type="ECO:0000256" key="6">
    <source>
        <dbReference type="ARBA" id="ARBA00047665"/>
    </source>
</evidence>
<organism evidence="11 12">
    <name type="scientific">Anaerovirgula multivorans</name>
    <dbReference type="NCBI Taxonomy" id="312168"/>
    <lineage>
        <taxon>Bacteria</taxon>
        <taxon>Bacillati</taxon>
        <taxon>Bacillota</taxon>
        <taxon>Clostridia</taxon>
        <taxon>Peptostreptococcales</taxon>
        <taxon>Natronincolaceae</taxon>
        <taxon>Anaerovirgula</taxon>
    </lineage>
</organism>
<reference evidence="11 12" key="1">
    <citation type="submission" date="2017-06" db="EMBL/GenBank/DDBJ databases">
        <authorList>
            <person name="Kim H.J."/>
            <person name="Triplett B.A."/>
        </authorList>
    </citation>
    <scope>NUCLEOTIDE SEQUENCE [LARGE SCALE GENOMIC DNA]</scope>
    <source>
        <strain evidence="11 12">SCA</strain>
    </source>
</reference>
<dbReference type="AlphaFoldDB" id="A0A239BB37"/>
<feature type="domain" description="Aminomethyltransferase C-terminal" evidence="10">
    <location>
        <begin position="285"/>
        <end position="362"/>
    </location>
</feature>
<dbReference type="RefSeq" id="WP_089281610.1">
    <property type="nucleotide sequence ID" value="NZ_FZOJ01000003.1"/>
</dbReference>
<name>A0A239BB37_9FIRM</name>
<dbReference type="GO" id="GO:0008483">
    <property type="term" value="F:transaminase activity"/>
    <property type="evidence" value="ECO:0007669"/>
    <property type="project" value="UniProtKB-KW"/>
</dbReference>
<dbReference type="Proteomes" id="UP000198304">
    <property type="component" value="Unassembled WGS sequence"/>
</dbReference>
<evidence type="ECO:0000256" key="8">
    <source>
        <dbReference type="PIRSR" id="PIRSR006487-1"/>
    </source>
</evidence>
<evidence type="ECO:0000259" key="10">
    <source>
        <dbReference type="Pfam" id="PF08669"/>
    </source>
</evidence>
<dbReference type="InterPro" id="IPR028896">
    <property type="entry name" value="GcvT/YgfZ/DmdA"/>
</dbReference>
<evidence type="ECO:0000313" key="12">
    <source>
        <dbReference type="Proteomes" id="UP000198304"/>
    </source>
</evidence>
<sequence length="369" mass="41466">MDSLKRTALFELHKKQGGKIIDYAGWALPVEFSGITAEHTAVRSAGGIFDVSHMGEVEVKGNQALEYIQNLITNDVSVLVEDQILYTPMCYLHGGIVDDLLVYKFSNHHFLLVINASNTEKDLQWMKGNAINYDVEITNISQNVAQIAVQGPKAEEVLQELTETKLSAIDFFYCKRDVNIAGTNCLISRTGYTGEDGFEIYLDPRDAEFFWEEVIELGKEKGIKPIGLGARDTLRFEAALPLYGNELCEYITPLEAGLDMFVKFNKPHFIGKQALLKQKEEGLKRKIVGFVMEENGIPRHGYRVIVEERDIGFVTTGYHAPTLKKNIGLAMVDIAYTVIGTPIKIQIRKKVLEATVVSKKFYRRGNQHA</sequence>
<dbReference type="PIRSF" id="PIRSF006487">
    <property type="entry name" value="GcvT"/>
    <property type="match status" value="1"/>
</dbReference>
<dbReference type="InterPro" id="IPR006223">
    <property type="entry name" value="GcvT"/>
</dbReference>
<dbReference type="PANTHER" id="PTHR43757">
    <property type="entry name" value="AMINOMETHYLTRANSFERASE"/>
    <property type="match status" value="1"/>
</dbReference>
<evidence type="ECO:0000256" key="7">
    <source>
        <dbReference type="HAMAP-Rule" id="MF_00259"/>
    </source>
</evidence>
<dbReference type="GO" id="GO:0005960">
    <property type="term" value="C:glycine cleavage complex"/>
    <property type="evidence" value="ECO:0007669"/>
    <property type="project" value="InterPro"/>
</dbReference>
<dbReference type="HAMAP" id="MF_00259">
    <property type="entry name" value="GcvT"/>
    <property type="match status" value="1"/>
</dbReference>
<evidence type="ECO:0000256" key="5">
    <source>
        <dbReference type="ARBA" id="ARBA00031395"/>
    </source>
</evidence>
<comment type="subunit">
    <text evidence="7">The glycine cleavage system is composed of four proteins: P, T, L and H.</text>
</comment>
<evidence type="ECO:0000256" key="2">
    <source>
        <dbReference type="ARBA" id="ARBA00012616"/>
    </source>
</evidence>
<dbReference type="Gene3D" id="2.40.30.110">
    <property type="entry name" value="Aminomethyltransferase beta-barrel domains"/>
    <property type="match status" value="1"/>
</dbReference>
<protein>
    <recommendedName>
        <fullName evidence="2 7">Aminomethyltransferase</fullName>
        <ecNumber evidence="2 7">2.1.2.10</ecNumber>
    </recommendedName>
    <alternativeName>
        <fullName evidence="5 7">Glycine cleavage system T protein</fullName>
    </alternativeName>
</protein>
<evidence type="ECO:0000259" key="9">
    <source>
        <dbReference type="Pfam" id="PF01571"/>
    </source>
</evidence>
<comment type="catalytic activity">
    <reaction evidence="6 7">
        <text>N(6)-[(R)-S(8)-aminomethyldihydrolipoyl]-L-lysyl-[protein] + (6S)-5,6,7,8-tetrahydrofolate = N(6)-[(R)-dihydrolipoyl]-L-lysyl-[protein] + (6R)-5,10-methylene-5,6,7,8-tetrahydrofolate + NH4(+)</text>
        <dbReference type="Rhea" id="RHEA:16945"/>
        <dbReference type="Rhea" id="RHEA-COMP:10475"/>
        <dbReference type="Rhea" id="RHEA-COMP:10492"/>
        <dbReference type="ChEBI" id="CHEBI:15636"/>
        <dbReference type="ChEBI" id="CHEBI:28938"/>
        <dbReference type="ChEBI" id="CHEBI:57453"/>
        <dbReference type="ChEBI" id="CHEBI:83100"/>
        <dbReference type="ChEBI" id="CHEBI:83143"/>
        <dbReference type="EC" id="2.1.2.10"/>
    </reaction>
</comment>
<dbReference type="Gene3D" id="3.30.1360.120">
    <property type="entry name" value="Probable tRNA modification gtpase trme, domain 1"/>
    <property type="match status" value="1"/>
</dbReference>
<dbReference type="InterPro" id="IPR022903">
    <property type="entry name" value="GcvT_bac"/>
</dbReference>
<dbReference type="OrthoDB" id="9774591at2"/>
<dbReference type="NCBIfam" id="TIGR00528">
    <property type="entry name" value="gcvT"/>
    <property type="match status" value="1"/>
</dbReference>
<dbReference type="InterPro" id="IPR006222">
    <property type="entry name" value="GCVT_N"/>
</dbReference>
<dbReference type="PANTHER" id="PTHR43757:SF2">
    <property type="entry name" value="AMINOMETHYLTRANSFERASE, MITOCHONDRIAL"/>
    <property type="match status" value="1"/>
</dbReference>
<gene>
    <name evidence="7" type="primary">gcvT</name>
    <name evidence="11" type="ORF">SAMN05446037_1003116</name>
</gene>
<dbReference type="FunFam" id="3.30.70.1400:FF:000001">
    <property type="entry name" value="Aminomethyltransferase"/>
    <property type="match status" value="1"/>
</dbReference>
<dbReference type="GO" id="GO:0032259">
    <property type="term" value="P:methylation"/>
    <property type="evidence" value="ECO:0007669"/>
    <property type="project" value="UniProtKB-KW"/>
</dbReference>
<dbReference type="GO" id="GO:0005829">
    <property type="term" value="C:cytosol"/>
    <property type="evidence" value="ECO:0007669"/>
    <property type="project" value="TreeGrafter"/>
</dbReference>
<dbReference type="Gene3D" id="4.10.1250.10">
    <property type="entry name" value="Aminomethyltransferase fragment"/>
    <property type="match status" value="1"/>
</dbReference>
<keyword evidence="11" id="KW-0489">Methyltransferase</keyword>
<dbReference type="Gene3D" id="3.30.70.1400">
    <property type="entry name" value="Aminomethyltransferase beta-barrel domains"/>
    <property type="match status" value="1"/>
</dbReference>
<dbReference type="InterPro" id="IPR029043">
    <property type="entry name" value="GcvT/YgfZ_C"/>
</dbReference>
<feature type="binding site" evidence="8">
    <location>
        <position position="199"/>
    </location>
    <ligand>
        <name>substrate</name>
    </ligand>
</feature>
<dbReference type="InterPro" id="IPR013977">
    <property type="entry name" value="GcvT_C"/>
</dbReference>
<dbReference type="InterPro" id="IPR027266">
    <property type="entry name" value="TrmE/GcvT-like"/>
</dbReference>
<dbReference type="Pfam" id="PF08669">
    <property type="entry name" value="GCV_T_C"/>
    <property type="match status" value="1"/>
</dbReference>
<evidence type="ECO:0000256" key="1">
    <source>
        <dbReference type="ARBA" id="ARBA00008609"/>
    </source>
</evidence>
<keyword evidence="4 7" id="KW-0808">Transferase</keyword>
<dbReference type="SUPFAM" id="SSF101790">
    <property type="entry name" value="Aminomethyltransferase beta-barrel domain"/>
    <property type="match status" value="1"/>
</dbReference>
<evidence type="ECO:0000313" key="11">
    <source>
        <dbReference type="EMBL" id="SNS04668.1"/>
    </source>
</evidence>
<feature type="domain" description="GCVT N-terminal" evidence="9">
    <location>
        <begin position="9"/>
        <end position="266"/>
    </location>
</feature>
<dbReference type="SUPFAM" id="SSF103025">
    <property type="entry name" value="Folate-binding domain"/>
    <property type="match status" value="1"/>
</dbReference>
<dbReference type="NCBIfam" id="NF001567">
    <property type="entry name" value="PRK00389.1"/>
    <property type="match status" value="1"/>
</dbReference>
<proteinExistence type="inferred from homology"/>
<keyword evidence="12" id="KW-1185">Reference proteome</keyword>
<dbReference type="FunFam" id="2.40.30.110:FF:000003">
    <property type="entry name" value="Aminomethyltransferase"/>
    <property type="match status" value="1"/>
</dbReference>
<dbReference type="EC" id="2.1.2.10" evidence="2 7"/>